<dbReference type="PANTHER" id="PTHR43884">
    <property type="entry name" value="ACYL-COA DEHYDROGENASE"/>
    <property type="match status" value="1"/>
</dbReference>
<evidence type="ECO:0000256" key="3">
    <source>
        <dbReference type="ARBA" id="ARBA00022630"/>
    </source>
</evidence>
<dbReference type="RefSeq" id="WP_244705204.1">
    <property type="nucleotide sequence ID" value="NZ_BAAADN010000043.1"/>
</dbReference>
<evidence type="ECO:0000313" key="11">
    <source>
        <dbReference type="EMBL" id="UOO96472.1"/>
    </source>
</evidence>
<reference evidence="11" key="2">
    <citation type="submission" date="2022-04" db="EMBL/GenBank/DDBJ databases">
        <title>Sequencing and genomic assembly of Halococcus dombrowskii.</title>
        <authorList>
            <person name="Lim S.W."/>
            <person name="MacLea K.S."/>
        </authorList>
    </citation>
    <scope>NUCLEOTIDE SEQUENCE</scope>
    <source>
        <strain evidence="11">H4</strain>
    </source>
</reference>
<evidence type="ECO:0000259" key="9">
    <source>
        <dbReference type="Pfam" id="PF02771"/>
    </source>
</evidence>
<feature type="domain" description="Acyl-CoA dehydrogenase/oxidase C-terminal" evidence="7">
    <location>
        <begin position="241"/>
        <end position="387"/>
    </location>
</feature>
<evidence type="ECO:0000313" key="10">
    <source>
        <dbReference type="EMBL" id="GAA0469272.1"/>
    </source>
</evidence>
<dbReference type="GO" id="GO:0050660">
    <property type="term" value="F:flavin adenine dinucleotide binding"/>
    <property type="evidence" value="ECO:0007669"/>
    <property type="project" value="InterPro"/>
</dbReference>
<gene>
    <name evidence="10" type="ORF">GCM10008985_27920</name>
    <name evidence="11" type="ORF">MUK72_07140</name>
</gene>
<reference evidence="10" key="1">
    <citation type="journal article" date="2014" name="Int. J. Syst. Evol. Microbiol.">
        <title>Complete genome sequence of Corynebacterium casei LMG S-19264T (=DSM 44701T), isolated from a smear-ripened cheese.</title>
        <authorList>
            <consortium name="US DOE Joint Genome Institute (JGI-PGF)"/>
            <person name="Walter F."/>
            <person name="Albersmeier A."/>
            <person name="Kalinowski J."/>
            <person name="Ruckert C."/>
        </authorList>
    </citation>
    <scope>NUCLEOTIDE SEQUENCE</scope>
    <source>
        <strain evidence="10">JCM 12289</strain>
    </source>
</reference>
<evidence type="ECO:0000259" key="7">
    <source>
        <dbReference type="Pfam" id="PF00441"/>
    </source>
</evidence>
<keyword evidence="3 6" id="KW-0285">Flavoprotein</keyword>
<dbReference type="KEGG" id="hdo:MUK72_07140"/>
<evidence type="ECO:0000313" key="12">
    <source>
        <dbReference type="Proteomes" id="UP000830542"/>
    </source>
</evidence>
<evidence type="ECO:0000256" key="4">
    <source>
        <dbReference type="ARBA" id="ARBA00022827"/>
    </source>
</evidence>
<dbReference type="PIRSF" id="PIRSF016578">
    <property type="entry name" value="HsaA"/>
    <property type="match status" value="1"/>
</dbReference>
<feature type="domain" description="Acyl-CoA dehydrogenase/oxidase N-terminal" evidence="9">
    <location>
        <begin position="6"/>
        <end position="118"/>
    </location>
</feature>
<dbReference type="InterPro" id="IPR046373">
    <property type="entry name" value="Acyl-CoA_Oxase/DH_mid-dom_sf"/>
</dbReference>
<dbReference type="Pfam" id="PF00441">
    <property type="entry name" value="Acyl-CoA_dh_1"/>
    <property type="match status" value="1"/>
</dbReference>
<proteinExistence type="inferred from homology"/>
<evidence type="ECO:0000313" key="13">
    <source>
        <dbReference type="Proteomes" id="UP001500962"/>
    </source>
</evidence>
<sequence length="395" mass="43357">MAAFETDVHEMIREATREIAAEYDAEYWRECVNEKQFPEEYWQDLADNGWLGVAIPEEYGGEGMGMLEMAIVIEELSRGGGQGGIIFVLTPVFGGVGIERHGTEAQKEEYLPKIANGEMRFCMGLTEPRAGTNTLNIETSAERVDRAGGHAGDEFVLSGQKMWISGVENADEMLLVARTSAFDRSNPTHGISMFLVPEPADQEGISLTPIETTVPWFETQYQVDIDGLRVHEDRILGTEDAGLYLLFDTLNTERIGGAASALGGGLRAIDLAVEYANDREVFGQPIGAHQAIQHPLAEHYAKLTAAQQLTYDAAAKWDDGEDCGMEANAAKLLTSEFATEAASQAIQTHGGNGFTPEYEVYDIWQNSRLTQTAPVSNEMAKNFIAEHHLGLPRSY</sequence>
<dbReference type="SUPFAM" id="SSF47203">
    <property type="entry name" value="Acyl-CoA dehydrogenase C-terminal domain-like"/>
    <property type="match status" value="1"/>
</dbReference>
<dbReference type="Pfam" id="PF02771">
    <property type="entry name" value="Acyl-CoA_dh_N"/>
    <property type="match status" value="1"/>
</dbReference>
<dbReference type="InterPro" id="IPR037069">
    <property type="entry name" value="AcylCoA_DH/ox_N_sf"/>
</dbReference>
<evidence type="ECO:0000256" key="1">
    <source>
        <dbReference type="ARBA" id="ARBA00001974"/>
    </source>
</evidence>
<evidence type="ECO:0000256" key="5">
    <source>
        <dbReference type="ARBA" id="ARBA00023002"/>
    </source>
</evidence>
<reference evidence="10" key="3">
    <citation type="submission" date="2023-12" db="EMBL/GenBank/DDBJ databases">
        <authorList>
            <person name="Sun Q."/>
            <person name="Inoue M."/>
        </authorList>
    </citation>
    <scope>NUCLEOTIDE SEQUENCE</scope>
    <source>
        <strain evidence="10">JCM 12289</strain>
    </source>
</reference>
<evidence type="ECO:0000259" key="8">
    <source>
        <dbReference type="Pfam" id="PF02770"/>
    </source>
</evidence>
<organism evidence="10 13">
    <name type="scientific">Halococcus dombrowskii</name>
    <dbReference type="NCBI Taxonomy" id="179637"/>
    <lineage>
        <taxon>Archaea</taxon>
        <taxon>Methanobacteriati</taxon>
        <taxon>Methanobacteriota</taxon>
        <taxon>Stenosarchaea group</taxon>
        <taxon>Halobacteria</taxon>
        <taxon>Halobacteriales</taxon>
        <taxon>Halococcaceae</taxon>
        <taxon>Halococcus</taxon>
    </lineage>
</organism>
<dbReference type="Gene3D" id="1.20.140.10">
    <property type="entry name" value="Butyryl-CoA Dehydrogenase, subunit A, domain 3"/>
    <property type="match status" value="1"/>
</dbReference>
<dbReference type="GeneID" id="71761610"/>
<protein>
    <submittedName>
        <fullName evidence="10">Acyl-CoA dehydrogenase family protein</fullName>
    </submittedName>
    <submittedName>
        <fullName evidence="11">Acyl-CoA/acyl-ACP dehydrogenase</fullName>
    </submittedName>
</protein>
<dbReference type="InterPro" id="IPR013786">
    <property type="entry name" value="AcylCoA_DH/ox_N"/>
</dbReference>
<dbReference type="InterPro" id="IPR006091">
    <property type="entry name" value="Acyl-CoA_Oxase/DH_mid-dom"/>
</dbReference>
<dbReference type="Pfam" id="PF02770">
    <property type="entry name" value="Acyl-CoA_dh_M"/>
    <property type="match status" value="1"/>
</dbReference>
<dbReference type="EMBL" id="BAAADN010000043">
    <property type="protein sequence ID" value="GAA0469272.1"/>
    <property type="molecule type" value="Genomic_DNA"/>
</dbReference>
<dbReference type="Gene3D" id="1.10.540.10">
    <property type="entry name" value="Acyl-CoA dehydrogenase/oxidase, N-terminal domain"/>
    <property type="match status" value="1"/>
</dbReference>
<dbReference type="SUPFAM" id="SSF56645">
    <property type="entry name" value="Acyl-CoA dehydrogenase NM domain-like"/>
    <property type="match status" value="1"/>
</dbReference>
<dbReference type="Proteomes" id="UP001500962">
    <property type="component" value="Unassembled WGS sequence"/>
</dbReference>
<dbReference type="Gene3D" id="2.40.110.10">
    <property type="entry name" value="Butyryl-CoA Dehydrogenase, subunit A, domain 2"/>
    <property type="match status" value="1"/>
</dbReference>
<dbReference type="InterPro" id="IPR009100">
    <property type="entry name" value="AcylCoA_DH/oxidase_NM_dom_sf"/>
</dbReference>
<keyword evidence="4 6" id="KW-0274">FAD</keyword>
<evidence type="ECO:0000256" key="6">
    <source>
        <dbReference type="RuleBase" id="RU362125"/>
    </source>
</evidence>
<dbReference type="Proteomes" id="UP000830542">
    <property type="component" value="Chromosome"/>
</dbReference>
<dbReference type="InterPro" id="IPR036250">
    <property type="entry name" value="AcylCo_DH-like_C"/>
</dbReference>
<dbReference type="CDD" id="cd00567">
    <property type="entry name" value="ACAD"/>
    <property type="match status" value="1"/>
</dbReference>
<dbReference type="GO" id="GO:0003995">
    <property type="term" value="F:acyl-CoA dehydrogenase activity"/>
    <property type="evidence" value="ECO:0007669"/>
    <property type="project" value="TreeGrafter"/>
</dbReference>
<dbReference type="EMBL" id="CP095005">
    <property type="protein sequence ID" value="UOO96472.1"/>
    <property type="molecule type" value="Genomic_DNA"/>
</dbReference>
<evidence type="ECO:0000256" key="2">
    <source>
        <dbReference type="ARBA" id="ARBA00009347"/>
    </source>
</evidence>
<dbReference type="AlphaFoldDB" id="A0AAV3SKP5"/>
<name>A0AAV3SKP5_HALDO</name>
<dbReference type="PANTHER" id="PTHR43884:SF20">
    <property type="entry name" value="ACYL-COA DEHYDROGENASE FADE28"/>
    <property type="match status" value="1"/>
</dbReference>
<dbReference type="InterPro" id="IPR009075">
    <property type="entry name" value="AcylCo_DH/oxidase_C"/>
</dbReference>
<keyword evidence="12" id="KW-1185">Reference proteome</keyword>
<accession>A0AAV3SKP5</accession>
<comment type="cofactor">
    <cofactor evidence="1 6">
        <name>FAD</name>
        <dbReference type="ChEBI" id="CHEBI:57692"/>
    </cofactor>
</comment>
<comment type="similarity">
    <text evidence="2 6">Belongs to the acyl-CoA dehydrogenase family.</text>
</comment>
<keyword evidence="5 6" id="KW-0560">Oxidoreductase</keyword>
<feature type="domain" description="Acyl-CoA oxidase/dehydrogenase middle" evidence="8">
    <location>
        <begin position="122"/>
        <end position="214"/>
    </location>
</feature>